<dbReference type="PANTHER" id="PTHR33931">
    <property type="entry name" value="HOLIN-LIKE PROTEIN CIDA-RELATED"/>
    <property type="match status" value="1"/>
</dbReference>
<dbReference type="InterPro" id="IPR005538">
    <property type="entry name" value="LrgA/CidA"/>
</dbReference>
<reference evidence="7" key="1">
    <citation type="submission" date="2020-12" db="EMBL/GenBank/DDBJ databases">
        <title>Clostridium thailandense sp. nov., a novel acetogenic bacterium isolated from peat land soil in Thailand.</title>
        <authorList>
            <person name="Chaikitkaew S."/>
            <person name="Birkeland N.K."/>
        </authorList>
    </citation>
    <scope>NUCLEOTIDE SEQUENCE</scope>
    <source>
        <strain evidence="7">PL3</strain>
    </source>
</reference>
<dbReference type="Pfam" id="PF03788">
    <property type="entry name" value="LrgA"/>
    <property type="match status" value="1"/>
</dbReference>
<dbReference type="GO" id="GO:0005886">
    <property type="term" value="C:plasma membrane"/>
    <property type="evidence" value="ECO:0007669"/>
    <property type="project" value="UniProtKB-SubCell"/>
</dbReference>
<comment type="caution">
    <text evidence="7">The sequence shown here is derived from an EMBL/GenBank/DDBJ whole genome shotgun (WGS) entry which is preliminary data.</text>
</comment>
<dbReference type="PANTHER" id="PTHR33931:SF2">
    <property type="entry name" value="HOLIN-LIKE PROTEIN CIDA"/>
    <property type="match status" value="1"/>
</dbReference>
<keyword evidence="2" id="KW-1003">Cell membrane</keyword>
<feature type="transmembrane region" description="Helical" evidence="6">
    <location>
        <begin position="54"/>
        <end position="72"/>
    </location>
</feature>
<dbReference type="RefSeq" id="WP_218323722.1">
    <property type="nucleotide sequence ID" value="NZ_JAEEGC010000192.1"/>
</dbReference>
<accession>A0A949TZP4</accession>
<proteinExistence type="predicted"/>
<evidence type="ECO:0000256" key="4">
    <source>
        <dbReference type="ARBA" id="ARBA00022989"/>
    </source>
</evidence>
<comment type="subcellular location">
    <subcellularLocation>
        <location evidence="1">Cell membrane</location>
        <topology evidence="1">Multi-pass membrane protein</topology>
    </subcellularLocation>
</comment>
<keyword evidence="4 6" id="KW-1133">Transmembrane helix</keyword>
<gene>
    <name evidence="7" type="ORF">I6U48_27595</name>
</gene>
<evidence type="ECO:0000256" key="1">
    <source>
        <dbReference type="ARBA" id="ARBA00004651"/>
    </source>
</evidence>
<dbReference type="Proteomes" id="UP000694308">
    <property type="component" value="Unassembled WGS sequence"/>
</dbReference>
<feature type="transmembrane region" description="Helical" evidence="6">
    <location>
        <begin position="84"/>
        <end position="111"/>
    </location>
</feature>
<protein>
    <submittedName>
        <fullName evidence="7">CidA/LrgA family protein</fullName>
    </submittedName>
</protein>
<evidence type="ECO:0000256" key="5">
    <source>
        <dbReference type="ARBA" id="ARBA00023136"/>
    </source>
</evidence>
<name>A0A949TZP4_9CLOT</name>
<keyword evidence="5 6" id="KW-0472">Membrane</keyword>
<dbReference type="EMBL" id="JAEEGC010000192">
    <property type="protein sequence ID" value="MBV7276641.1"/>
    <property type="molecule type" value="Genomic_DNA"/>
</dbReference>
<evidence type="ECO:0000256" key="2">
    <source>
        <dbReference type="ARBA" id="ARBA00022475"/>
    </source>
</evidence>
<sequence>MKYLFQFTIIVIITFLAEILVRVLPFTIPASIYGIILMFLCLFFKIVKLEHVELAADFLLQVMPIMFVPATVNLMTKWNLIKSNIVWVLVICIVSTILVMIVTGLVSQTIINIMNVERKE</sequence>
<keyword evidence="3 6" id="KW-0812">Transmembrane</keyword>
<feature type="transmembrane region" description="Helical" evidence="6">
    <location>
        <begin position="30"/>
        <end position="47"/>
    </location>
</feature>
<evidence type="ECO:0000313" key="7">
    <source>
        <dbReference type="EMBL" id="MBV7276641.1"/>
    </source>
</evidence>
<keyword evidence="8" id="KW-1185">Reference proteome</keyword>
<evidence type="ECO:0000256" key="3">
    <source>
        <dbReference type="ARBA" id="ARBA00022692"/>
    </source>
</evidence>
<feature type="transmembrane region" description="Helical" evidence="6">
    <location>
        <begin position="7"/>
        <end position="24"/>
    </location>
</feature>
<evidence type="ECO:0000313" key="8">
    <source>
        <dbReference type="Proteomes" id="UP000694308"/>
    </source>
</evidence>
<dbReference type="AlphaFoldDB" id="A0A949TZP4"/>
<organism evidence="7 8">
    <name type="scientific">Clostridium thailandense</name>
    <dbReference type="NCBI Taxonomy" id="2794346"/>
    <lineage>
        <taxon>Bacteria</taxon>
        <taxon>Bacillati</taxon>
        <taxon>Bacillota</taxon>
        <taxon>Clostridia</taxon>
        <taxon>Eubacteriales</taxon>
        <taxon>Clostridiaceae</taxon>
        <taxon>Clostridium</taxon>
    </lineage>
</organism>
<evidence type="ECO:0000256" key="6">
    <source>
        <dbReference type="SAM" id="Phobius"/>
    </source>
</evidence>